<feature type="domain" description="DUF7344" evidence="1">
    <location>
        <begin position="14"/>
        <end position="86"/>
    </location>
</feature>
<reference evidence="2 3" key="1">
    <citation type="journal article" date="2014" name="PLoS Genet.">
        <title>Phylogenetically driven sequencing of extremely halophilic archaea reveals strategies for static and dynamic osmo-response.</title>
        <authorList>
            <person name="Becker E.A."/>
            <person name="Seitzer P.M."/>
            <person name="Tritt A."/>
            <person name="Larsen D."/>
            <person name="Krusor M."/>
            <person name="Yao A.I."/>
            <person name="Wu D."/>
            <person name="Madern D."/>
            <person name="Eisen J.A."/>
            <person name="Darling A.E."/>
            <person name="Facciotti M.T."/>
        </authorList>
    </citation>
    <scope>NUCLEOTIDE SEQUENCE [LARGE SCALE GENOMIC DNA]</scope>
    <source>
        <strain evidence="2 3">JCM 12255</strain>
    </source>
</reference>
<organism evidence="2 3">
    <name type="scientific">Natronolimnohabitans innermongolicus JCM 12255</name>
    <dbReference type="NCBI Taxonomy" id="1227499"/>
    <lineage>
        <taxon>Archaea</taxon>
        <taxon>Methanobacteriati</taxon>
        <taxon>Methanobacteriota</taxon>
        <taxon>Stenosarchaea group</taxon>
        <taxon>Halobacteria</taxon>
        <taxon>Halobacteriales</taxon>
        <taxon>Natrialbaceae</taxon>
        <taxon>Natronolimnohabitans</taxon>
    </lineage>
</organism>
<evidence type="ECO:0000313" key="2">
    <source>
        <dbReference type="EMBL" id="ELY61293.1"/>
    </source>
</evidence>
<protein>
    <recommendedName>
        <fullName evidence="1">DUF7344 domain-containing protein</fullName>
    </recommendedName>
</protein>
<dbReference type="InterPro" id="IPR055768">
    <property type="entry name" value="DUF7344"/>
</dbReference>
<gene>
    <name evidence="2" type="ORF">C493_02396</name>
</gene>
<evidence type="ECO:0000259" key="1">
    <source>
        <dbReference type="Pfam" id="PF24035"/>
    </source>
</evidence>
<dbReference type="EMBL" id="AOHZ01000012">
    <property type="protein sequence ID" value="ELY61293.1"/>
    <property type="molecule type" value="Genomic_DNA"/>
</dbReference>
<dbReference type="Proteomes" id="UP000011602">
    <property type="component" value="Unassembled WGS sequence"/>
</dbReference>
<comment type="caution">
    <text evidence="2">The sequence shown here is derived from an EMBL/GenBank/DDBJ whole genome shotgun (WGS) entry which is preliminary data.</text>
</comment>
<name>L9XKX0_9EURY</name>
<dbReference type="RefSeq" id="WP_007257790.1">
    <property type="nucleotide sequence ID" value="NZ_AOHZ01000012.1"/>
</dbReference>
<sequence length="427" mass="46716">MSSPPATDRLTTIFDVLSASQRRYALSALLDQASSLSLESLATEVAVWEHQSPIVTDQQASTTTTQLVHRHLPRLLEADVVEKCDDETADGADDGTPRFTLADDPLLQSDWVRLLLENPRGGAGFDADTLDRTLEGLRPARRRALLRILSRRSDRIAVADLAALLVAETTADCRLVDVTDEQRTRVQCRLVHDDLPALADVGFVEHDRSSETVSLVRDAPQWRMEWLAASPVAADLDVLEQRPRGRGIERGNERCGGSDAAAGSCRTIAGGEDVVARGHDLADSATEELFVTVPDTGMLQRRCLERWRAAADRGVDIYVGSRSAEVRDLVGQAIPEATICEPQYDWLNFPTDDVHHGRVVLADRERVMLVTVDEGDDGPNTTAITGAGPTNALVKLVCEHVGPRLDRLQSQYDDERIGGQQTSPLPL</sequence>
<dbReference type="eggNOG" id="arCOG03828">
    <property type="taxonomic scope" value="Archaea"/>
</dbReference>
<dbReference type="PATRIC" id="fig|1227499.3.peg.492"/>
<keyword evidence="3" id="KW-1185">Reference proteome</keyword>
<dbReference type="AlphaFoldDB" id="L9XKX0"/>
<dbReference type="Pfam" id="PF24035">
    <property type="entry name" value="DUF7344"/>
    <property type="match status" value="2"/>
</dbReference>
<feature type="domain" description="DUF7344" evidence="1">
    <location>
        <begin position="137"/>
        <end position="214"/>
    </location>
</feature>
<evidence type="ECO:0000313" key="3">
    <source>
        <dbReference type="Proteomes" id="UP000011602"/>
    </source>
</evidence>
<proteinExistence type="predicted"/>
<dbReference type="OrthoDB" id="247722at2157"/>
<accession>L9XKX0</accession>